<sequence length="280" mass="31496">MYMNNEVSFRATNDELGFRFVDNSLQPEPVFQRTPRAELIEAYDTIKRVTGSNADLKSLFEELLRDDGFKPAKRQCAPLPRDPADIEVFEVTMWDNWLGDKAVKGQPNRYVAEIKAWFTKEIDFRKLDDVDFKARVPMMTPDQLRKLATKAQQTKGRKYPISSDYAAMVNDGCEAMESGGLAGGMAYARPWGAGTLYFDRQMMMADTNAIQSGDPSATAIIWLDAETPIKLPAWSTTDAAGKPLPKGFDNATGRESKCVMQIRYARDENRFRGWISGSTS</sequence>
<proteinExistence type="predicted"/>
<organism evidence="1 2">
    <name type="scientific">Novosphingobium guangzhouense</name>
    <dbReference type="NCBI Taxonomy" id="1850347"/>
    <lineage>
        <taxon>Bacteria</taxon>
        <taxon>Pseudomonadati</taxon>
        <taxon>Pseudomonadota</taxon>
        <taxon>Alphaproteobacteria</taxon>
        <taxon>Sphingomonadales</taxon>
        <taxon>Sphingomonadaceae</taxon>
        <taxon>Novosphingobium</taxon>
    </lineage>
</organism>
<dbReference type="AlphaFoldDB" id="A0A2K2G394"/>
<protein>
    <submittedName>
        <fullName evidence="1">Uncharacterized protein</fullName>
    </submittedName>
</protein>
<dbReference type="EMBL" id="LYMM01000025">
    <property type="protein sequence ID" value="PNU05482.1"/>
    <property type="molecule type" value="Genomic_DNA"/>
</dbReference>
<keyword evidence="2" id="KW-1185">Reference proteome</keyword>
<accession>A0A2K2G394</accession>
<reference evidence="1 2" key="1">
    <citation type="submission" date="2016-05" db="EMBL/GenBank/DDBJ databases">
        <title>Complete genome sequence of Novosphingobium guangzhouense SA925(T).</title>
        <authorList>
            <person name="Sha S."/>
        </authorList>
    </citation>
    <scope>NUCLEOTIDE SEQUENCE [LARGE SCALE GENOMIC DNA]</scope>
    <source>
        <strain evidence="1 2">SA925</strain>
    </source>
</reference>
<gene>
    <name evidence="1" type="ORF">A8V01_15975</name>
</gene>
<evidence type="ECO:0000313" key="1">
    <source>
        <dbReference type="EMBL" id="PNU05482.1"/>
    </source>
</evidence>
<dbReference type="Proteomes" id="UP000236327">
    <property type="component" value="Unassembled WGS sequence"/>
</dbReference>
<name>A0A2K2G394_9SPHN</name>
<evidence type="ECO:0000313" key="2">
    <source>
        <dbReference type="Proteomes" id="UP000236327"/>
    </source>
</evidence>
<dbReference type="RefSeq" id="WP_103095265.1">
    <property type="nucleotide sequence ID" value="NZ_LYMM01000025.1"/>
</dbReference>
<comment type="caution">
    <text evidence="1">The sequence shown here is derived from an EMBL/GenBank/DDBJ whole genome shotgun (WGS) entry which is preliminary data.</text>
</comment>